<evidence type="ECO:0000259" key="1">
    <source>
        <dbReference type="Pfam" id="PF04480"/>
    </source>
</evidence>
<dbReference type="InterPro" id="IPR011335">
    <property type="entry name" value="Restrct_endonuc-II-like"/>
</dbReference>
<sequence>MAAPTLAGAAWWASLPPHRVTYVGPGIDPDLLAVSLDPLPDDAPAVLRFRPSATGPLGDQVSVLLSELDRAATSLFPAWLPGADRLAGPQGRGVAAVRALAADLAAHGADFGPFLADLAERSLRRRPGGGSRFPSEVRATGLVRAIARAYDRPTAALLIDVPDGLSAADEQALVAAAEWLADHGRLSVWLAGAPLRAVDRVRTVSVTLPAHVADLPVDRVRKPAKPALLYPAISGVPHPNSAAERRLADALDRCAWATGRRWNYTYTRGPLSLPYRLDLYWPDEGLVIEVDGDEHRGRTKFEADRRRDAQLALDGLRVVRFTNDRIATELSTVLFEIENLLRQRRATKK</sequence>
<proteinExistence type="predicted"/>
<comment type="caution">
    <text evidence="2">The sequence shown here is derived from an EMBL/GenBank/DDBJ whole genome shotgun (WGS) entry which is preliminary data.</text>
</comment>
<dbReference type="Proteomes" id="UP001500655">
    <property type="component" value="Unassembled WGS sequence"/>
</dbReference>
<name>A0ABP4X7W2_9ACTN</name>
<gene>
    <name evidence="2" type="ORF">GCM10009681_48780</name>
</gene>
<dbReference type="InterPro" id="IPR007569">
    <property type="entry name" value="DUF559"/>
</dbReference>
<dbReference type="PANTHER" id="PTHR38590:SF1">
    <property type="entry name" value="BLL0828 PROTEIN"/>
    <property type="match status" value="1"/>
</dbReference>
<keyword evidence="3" id="KW-1185">Reference proteome</keyword>
<feature type="domain" description="DUF559" evidence="1">
    <location>
        <begin position="264"/>
        <end position="341"/>
    </location>
</feature>
<accession>A0ABP4X7W2</accession>
<protein>
    <recommendedName>
        <fullName evidence="1">DUF559 domain-containing protein</fullName>
    </recommendedName>
</protein>
<dbReference type="Pfam" id="PF04480">
    <property type="entry name" value="DUF559"/>
    <property type="match status" value="1"/>
</dbReference>
<dbReference type="InterPro" id="IPR047216">
    <property type="entry name" value="Endonuclease_DUF559_bact"/>
</dbReference>
<dbReference type="SUPFAM" id="SSF52980">
    <property type="entry name" value="Restriction endonuclease-like"/>
    <property type="match status" value="1"/>
</dbReference>
<dbReference type="EMBL" id="BAAALS010000030">
    <property type="protein sequence ID" value="GAA1771575.1"/>
    <property type="molecule type" value="Genomic_DNA"/>
</dbReference>
<evidence type="ECO:0000313" key="2">
    <source>
        <dbReference type="EMBL" id="GAA1771575.1"/>
    </source>
</evidence>
<dbReference type="Gene3D" id="3.40.960.10">
    <property type="entry name" value="VSR Endonuclease"/>
    <property type="match status" value="1"/>
</dbReference>
<organism evidence="2 3">
    <name type="scientific">Luedemannella helvata</name>
    <dbReference type="NCBI Taxonomy" id="349315"/>
    <lineage>
        <taxon>Bacteria</taxon>
        <taxon>Bacillati</taxon>
        <taxon>Actinomycetota</taxon>
        <taxon>Actinomycetes</taxon>
        <taxon>Micromonosporales</taxon>
        <taxon>Micromonosporaceae</taxon>
        <taxon>Luedemannella</taxon>
    </lineage>
</organism>
<reference evidence="3" key="1">
    <citation type="journal article" date="2019" name="Int. J. Syst. Evol. Microbiol.">
        <title>The Global Catalogue of Microorganisms (GCM) 10K type strain sequencing project: providing services to taxonomists for standard genome sequencing and annotation.</title>
        <authorList>
            <consortium name="The Broad Institute Genomics Platform"/>
            <consortium name="The Broad Institute Genome Sequencing Center for Infectious Disease"/>
            <person name="Wu L."/>
            <person name="Ma J."/>
        </authorList>
    </citation>
    <scope>NUCLEOTIDE SEQUENCE [LARGE SCALE GENOMIC DNA]</scope>
    <source>
        <strain evidence="3">JCM 13249</strain>
    </source>
</reference>
<dbReference type="PANTHER" id="PTHR38590">
    <property type="entry name" value="BLL0828 PROTEIN"/>
    <property type="match status" value="1"/>
</dbReference>
<evidence type="ECO:0000313" key="3">
    <source>
        <dbReference type="Proteomes" id="UP001500655"/>
    </source>
</evidence>